<name>A0A0F9D878_9ZZZZ</name>
<dbReference type="Pfam" id="PF13385">
    <property type="entry name" value="Laminin_G_3"/>
    <property type="match status" value="1"/>
</dbReference>
<feature type="non-terminal residue" evidence="2">
    <location>
        <position position="1"/>
    </location>
</feature>
<dbReference type="InterPro" id="IPR029052">
    <property type="entry name" value="Metallo-depent_PP-like"/>
</dbReference>
<evidence type="ECO:0000256" key="1">
    <source>
        <dbReference type="SAM" id="MobiDB-lite"/>
    </source>
</evidence>
<feature type="compositionally biased region" description="Polar residues" evidence="1">
    <location>
        <begin position="358"/>
        <end position="371"/>
    </location>
</feature>
<feature type="non-terminal residue" evidence="2">
    <location>
        <position position="472"/>
    </location>
</feature>
<dbReference type="EMBL" id="LAZR01042932">
    <property type="protein sequence ID" value="KKL08303.1"/>
    <property type="molecule type" value="Genomic_DNA"/>
</dbReference>
<organism evidence="2">
    <name type="scientific">marine sediment metagenome</name>
    <dbReference type="NCBI Taxonomy" id="412755"/>
    <lineage>
        <taxon>unclassified sequences</taxon>
        <taxon>metagenomes</taxon>
        <taxon>ecological metagenomes</taxon>
    </lineage>
</organism>
<accession>A0A0F9D878</accession>
<protein>
    <recommendedName>
        <fullName evidence="3">Calcineurin-like phosphoesterase domain-containing protein</fullName>
    </recommendedName>
</protein>
<dbReference type="InterPro" id="IPR013320">
    <property type="entry name" value="ConA-like_dom_sf"/>
</dbReference>
<sequence length="472" mass="50953">IYSESDTDIGTAFSNAMNSAQVDCVIELGDFLETSGDGDPQTDLNTIEDLYDNSTAPRYHVIGNWDMADPAWVNAADYFDQIENGLAGDVSTIDEFGDPCDTDSFFNAGSESAQDISRYYAFNFADGTKGIVLDLTGKTTPTNEYRSGQSGKRIIMPPLQAAWLEAYLDGNTGVPIVVFVHQWLYPAVAADETNAAVIRALLESNGNVVAVFQGDIHPGDGGFWQDGPTRTEYDQGLQPAPGGGSPLVNGIRYYHLRAVVCGWGAGIASTANQVDPCDYDTWTEATPANAYYIAHIGRNLGDDGKYWIHVHGYGTNPGGASDSRHMLARWKLDDAAGQTTIESTNGNNDGVSDNNVNRGSSAPPNYESSMLFNGTSDQVEATSVILDGYPFSVSAWFNALNVSATDKNIFSVGDVGVLGQNFGMRLDQNGKAEMWSRNGGAQDPLTSTLTYDDGKWRHMVAVWAFATSKELY</sequence>
<gene>
    <name evidence="2" type="ORF">LCGC14_2577210</name>
</gene>
<proteinExistence type="predicted"/>
<feature type="compositionally biased region" description="Low complexity" evidence="1">
    <location>
        <begin position="343"/>
        <end position="357"/>
    </location>
</feature>
<reference evidence="2" key="1">
    <citation type="journal article" date="2015" name="Nature">
        <title>Complex archaea that bridge the gap between prokaryotes and eukaryotes.</title>
        <authorList>
            <person name="Spang A."/>
            <person name="Saw J.H."/>
            <person name="Jorgensen S.L."/>
            <person name="Zaremba-Niedzwiedzka K."/>
            <person name="Martijn J."/>
            <person name="Lind A.E."/>
            <person name="van Eijk R."/>
            <person name="Schleper C."/>
            <person name="Guy L."/>
            <person name="Ettema T.J."/>
        </authorList>
    </citation>
    <scope>NUCLEOTIDE SEQUENCE</scope>
</reference>
<feature type="region of interest" description="Disordered" evidence="1">
    <location>
        <begin position="339"/>
        <end position="371"/>
    </location>
</feature>
<dbReference type="Gene3D" id="2.60.120.200">
    <property type="match status" value="1"/>
</dbReference>
<evidence type="ECO:0008006" key="3">
    <source>
        <dbReference type="Google" id="ProtNLM"/>
    </source>
</evidence>
<dbReference type="AlphaFoldDB" id="A0A0F9D878"/>
<dbReference type="Gene3D" id="3.60.21.10">
    <property type="match status" value="2"/>
</dbReference>
<comment type="caution">
    <text evidence="2">The sequence shown here is derived from an EMBL/GenBank/DDBJ whole genome shotgun (WGS) entry which is preliminary data.</text>
</comment>
<evidence type="ECO:0000313" key="2">
    <source>
        <dbReference type="EMBL" id="KKL08303.1"/>
    </source>
</evidence>
<dbReference type="SUPFAM" id="SSF56300">
    <property type="entry name" value="Metallo-dependent phosphatases"/>
    <property type="match status" value="1"/>
</dbReference>
<dbReference type="SUPFAM" id="SSF49899">
    <property type="entry name" value="Concanavalin A-like lectins/glucanases"/>
    <property type="match status" value="1"/>
</dbReference>